<feature type="compositionally biased region" description="Basic and acidic residues" evidence="1">
    <location>
        <begin position="127"/>
        <end position="139"/>
    </location>
</feature>
<evidence type="ECO:0000256" key="1">
    <source>
        <dbReference type="SAM" id="MobiDB-lite"/>
    </source>
</evidence>
<gene>
    <name evidence="2" type="ORF">GSLYS_00008807001</name>
</gene>
<accession>A0AAV2HLV8</accession>
<dbReference type="EMBL" id="CAXITT010000184">
    <property type="protein sequence ID" value="CAL1534847.1"/>
    <property type="molecule type" value="Genomic_DNA"/>
</dbReference>
<organism evidence="2 3">
    <name type="scientific">Lymnaea stagnalis</name>
    <name type="common">Great pond snail</name>
    <name type="synonym">Helix stagnalis</name>
    <dbReference type="NCBI Taxonomy" id="6523"/>
    <lineage>
        <taxon>Eukaryota</taxon>
        <taxon>Metazoa</taxon>
        <taxon>Spiralia</taxon>
        <taxon>Lophotrochozoa</taxon>
        <taxon>Mollusca</taxon>
        <taxon>Gastropoda</taxon>
        <taxon>Heterobranchia</taxon>
        <taxon>Euthyneura</taxon>
        <taxon>Panpulmonata</taxon>
        <taxon>Hygrophila</taxon>
        <taxon>Lymnaeoidea</taxon>
        <taxon>Lymnaeidae</taxon>
        <taxon>Lymnaea</taxon>
    </lineage>
</organism>
<proteinExistence type="predicted"/>
<reference evidence="2 3" key="1">
    <citation type="submission" date="2024-04" db="EMBL/GenBank/DDBJ databases">
        <authorList>
            <consortium name="Genoscope - CEA"/>
            <person name="William W."/>
        </authorList>
    </citation>
    <scope>NUCLEOTIDE SEQUENCE [LARGE SCALE GENOMIC DNA]</scope>
</reference>
<feature type="compositionally biased region" description="Polar residues" evidence="1">
    <location>
        <begin position="272"/>
        <end position="338"/>
    </location>
</feature>
<feature type="non-terminal residue" evidence="2">
    <location>
        <position position="397"/>
    </location>
</feature>
<evidence type="ECO:0000313" key="3">
    <source>
        <dbReference type="Proteomes" id="UP001497497"/>
    </source>
</evidence>
<feature type="region of interest" description="Disordered" evidence="1">
    <location>
        <begin position="126"/>
        <end position="145"/>
    </location>
</feature>
<comment type="caution">
    <text evidence="2">The sequence shown here is derived from an EMBL/GenBank/DDBJ whole genome shotgun (WGS) entry which is preliminary data.</text>
</comment>
<protein>
    <submittedName>
        <fullName evidence="2">Uncharacterized protein</fullName>
    </submittedName>
</protein>
<sequence>MEIFADSEVNDKENQILRNKEIITFESIYGRTPLRDRKNDTKVFLSQLTSSNKCEKSTSLVSKCEASNLSAPGTPKRKQRIFKERRSCIPSFRAGIMFNSEGTVPGITLPQMSEEEPDVYSQVALTKRHEKDKTPEGRSAHTSSASVVPILHSQSKHFSPQSGLSVLHNQSLYCADQIDLAGELTVAGRDGQEEIPQSGELSSSDLLKISETEVRPKSNCSEVDITCDPTTGSYAIHFTKNCPDVLVDVTTERSSDQMDNVTTDRSTDPMDNVTTDRSTDPIDNNITTDRSTDQMDNITTDRSTDQMDNVTTDRSTDQMDNVTTNRSSDPIENNVTTDASNDQIDNVITDGFNDHMDYVKTDHSYAVPVQQCYSQWDVSSSCQISSQTVTDHCFHLP</sequence>
<evidence type="ECO:0000313" key="2">
    <source>
        <dbReference type="EMBL" id="CAL1534847.1"/>
    </source>
</evidence>
<name>A0AAV2HLV8_LYMST</name>
<keyword evidence="3" id="KW-1185">Reference proteome</keyword>
<feature type="region of interest" description="Disordered" evidence="1">
    <location>
        <begin position="253"/>
        <end position="338"/>
    </location>
</feature>
<dbReference type="Proteomes" id="UP001497497">
    <property type="component" value="Unassembled WGS sequence"/>
</dbReference>
<dbReference type="AlphaFoldDB" id="A0AAV2HLV8"/>